<reference evidence="5" key="1">
    <citation type="submission" date="2021-04" db="EMBL/GenBank/DDBJ databases">
        <title>Oceanospirillales bacteria with DddD are important DMSP degraders in coastal seawater.</title>
        <authorList>
            <person name="Liu J."/>
        </authorList>
    </citation>
    <scope>NUCLEOTIDE SEQUENCE</scope>
    <source>
        <strain evidence="5">D13-1</strain>
    </source>
</reference>
<dbReference type="PANTHER" id="PTHR44757:SF2">
    <property type="entry name" value="BIOFILM ARCHITECTURE MAINTENANCE PROTEIN MBAA"/>
    <property type="match status" value="1"/>
</dbReference>
<feature type="domain" description="GGDEF" evidence="4">
    <location>
        <begin position="173"/>
        <end position="318"/>
    </location>
</feature>
<dbReference type="InterPro" id="IPR001789">
    <property type="entry name" value="Sig_transdc_resp-reg_receiver"/>
</dbReference>
<dbReference type="Gene3D" id="3.20.20.450">
    <property type="entry name" value="EAL domain"/>
    <property type="match status" value="1"/>
</dbReference>
<evidence type="ECO:0000259" key="2">
    <source>
        <dbReference type="PROSITE" id="PS50110"/>
    </source>
</evidence>
<dbReference type="SMART" id="SM00448">
    <property type="entry name" value="REC"/>
    <property type="match status" value="1"/>
</dbReference>
<dbReference type="PANTHER" id="PTHR44757">
    <property type="entry name" value="DIGUANYLATE CYCLASE DGCP"/>
    <property type="match status" value="1"/>
</dbReference>
<dbReference type="Gene3D" id="3.40.50.2300">
    <property type="match status" value="1"/>
</dbReference>
<dbReference type="Pfam" id="PF00990">
    <property type="entry name" value="GGDEF"/>
    <property type="match status" value="1"/>
</dbReference>
<evidence type="ECO:0000313" key="6">
    <source>
        <dbReference type="Proteomes" id="UP001058461"/>
    </source>
</evidence>
<dbReference type="CDD" id="cd01949">
    <property type="entry name" value="GGDEF"/>
    <property type="match status" value="1"/>
</dbReference>
<dbReference type="InterPro" id="IPR001633">
    <property type="entry name" value="EAL_dom"/>
</dbReference>
<evidence type="ECO:0000259" key="4">
    <source>
        <dbReference type="PROSITE" id="PS50887"/>
    </source>
</evidence>
<proteinExistence type="predicted"/>
<dbReference type="CDD" id="cd01948">
    <property type="entry name" value="EAL"/>
    <property type="match status" value="1"/>
</dbReference>
<evidence type="ECO:0000313" key="5">
    <source>
        <dbReference type="EMBL" id="UTW12758.1"/>
    </source>
</evidence>
<dbReference type="InterPro" id="IPR029787">
    <property type="entry name" value="Nucleotide_cyclase"/>
</dbReference>
<evidence type="ECO:0000256" key="1">
    <source>
        <dbReference type="PROSITE-ProRule" id="PRU00169"/>
    </source>
</evidence>
<dbReference type="EMBL" id="CP073347">
    <property type="protein sequence ID" value="UTW12758.1"/>
    <property type="molecule type" value="Genomic_DNA"/>
</dbReference>
<dbReference type="PROSITE" id="PS50110">
    <property type="entry name" value="RESPONSE_REGULATORY"/>
    <property type="match status" value="1"/>
</dbReference>
<organism evidence="5 6">
    <name type="scientific">Marinobacterium rhizophilum</name>
    <dbReference type="NCBI Taxonomy" id="420402"/>
    <lineage>
        <taxon>Bacteria</taxon>
        <taxon>Pseudomonadati</taxon>
        <taxon>Pseudomonadota</taxon>
        <taxon>Gammaproteobacteria</taxon>
        <taxon>Oceanospirillales</taxon>
        <taxon>Oceanospirillaceae</taxon>
        <taxon>Marinobacterium</taxon>
    </lineage>
</organism>
<dbReference type="SUPFAM" id="SSF55073">
    <property type="entry name" value="Nucleotide cyclase"/>
    <property type="match status" value="1"/>
</dbReference>
<evidence type="ECO:0000259" key="3">
    <source>
        <dbReference type="PROSITE" id="PS50883"/>
    </source>
</evidence>
<dbReference type="SMART" id="SM00267">
    <property type="entry name" value="GGDEF"/>
    <property type="match status" value="1"/>
</dbReference>
<feature type="domain" description="Response regulatory" evidence="2">
    <location>
        <begin position="16"/>
        <end position="133"/>
    </location>
</feature>
<gene>
    <name evidence="5" type="ORF">KDW95_03510</name>
</gene>
<feature type="domain" description="EAL" evidence="3">
    <location>
        <begin position="327"/>
        <end position="580"/>
    </location>
</feature>
<dbReference type="PROSITE" id="PS50883">
    <property type="entry name" value="EAL"/>
    <property type="match status" value="1"/>
</dbReference>
<keyword evidence="6" id="KW-1185">Reference proteome</keyword>
<dbReference type="InterPro" id="IPR035919">
    <property type="entry name" value="EAL_sf"/>
</dbReference>
<dbReference type="SMART" id="SM00052">
    <property type="entry name" value="EAL"/>
    <property type="match status" value="1"/>
</dbReference>
<dbReference type="InterPro" id="IPR052155">
    <property type="entry name" value="Biofilm_reg_signaling"/>
</dbReference>
<sequence>MDTANTVDRQPLNNSVIMMLDDEPIIIDLIQIFLEDLGYTNFTGITDSVTAVDKIVECQPDLLFLDLVMPEVDGFEVLAKLRNNEATQHLPVIVLTSSSDAQSKLQALELGATDFLAKPVNESELALRLRNILTVKAYQNQLMYYDSLTGLPNRKLCQVRLGQSLAYAEKDQRALAVLNLNLYGLRTVQDSFGSSVCDKLLKQIAAELLECVRASDVVAFTGNDQIWRGMSRVGDDEFLIVLSGLRSASEATFVASRLLSILKIPMHLEQQDIQVNACVGISTYPEDGRDPQALMQSASQAASEARLGGPYQVQFFSSDENLRLRERMRLESDLRRALADESFYLAFQPQLDARTRKVVGAETLLRWTHPERGPVSPAVFIPVAESSGLMEELGHWVFKTACRQAAQWHHNGTDVSVSINVSSQQFNSGNFIASIRECLAETGVNPARVMVELTESIAVSNVDSNIRILHELKSLGLELSVDDFGTGYSSLRYIKDFPLDEIKIDKAFIDGLPAQKGDVAIVSAILMMARRLGMKVVAEGVENVDQYEYLVQQDCDEIQGYFFSRPLSAEDFEAFCNQCSSRAAPVF</sequence>
<dbReference type="RefSeq" id="WP_255854883.1">
    <property type="nucleotide sequence ID" value="NZ_CP073347.1"/>
</dbReference>
<name>A0ABY5HKD2_9GAMM</name>
<keyword evidence="1" id="KW-0597">Phosphoprotein</keyword>
<dbReference type="InterPro" id="IPR000160">
    <property type="entry name" value="GGDEF_dom"/>
</dbReference>
<dbReference type="PROSITE" id="PS50887">
    <property type="entry name" value="GGDEF"/>
    <property type="match status" value="1"/>
</dbReference>
<feature type="modified residue" description="4-aspartylphosphate" evidence="1">
    <location>
        <position position="66"/>
    </location>
</feature>
<dbReference type="Gene3D" id="3.30.70.270">
    <property type="match status" value="1"/>
</dbReference>
<dbReference type="NCBIfam" id="TIGR00254">
    <property type="entry name" value="GGDEF"/>
    <property type="match status" value="1"/>
</dbReference>
<dbReference type="SUPFAM" id="SSF52172">
    <property type="entry name" value="CheY-like"/>
    <property type="match status" value="1"/>
</dbReference>
<dbReference type="SUPFAM" id="SSF141868">
    <property type="entry name" value="EAL domain-like"/>
    <property type="match status" value="1"/>
</dbReference>
<dbReference type="InterPro" id="IPR043128">
    <property type="entry name" value="Rev_trsase/Diguanyl_cyclase"/>
</dbReference>
<dbReference type="Proteomes" id="UP001058461">
    <property type="component" value="Chromosome"/>
</dbReference>
<dbReference type="InterPro" id="IPR011006">
    <property type="entry name" value="CheY-like_superfamily"/>
</dbReference>
<dbReference type="Pfam" id="PF00072">
    <property type="entry name" value="Response_reg"/>
    <property type="match status" value="1"/>
</dbReference>
<dbReference type="Pfam" id="PF00563">
    <property type="entry name" value="EAL"/>
    <property type="match status" value="1"/>
</dbReference>
<protein>
    <submittedName>
        <fullName evidence="5">EAL domain-containing protein</fullName>
    </submittedName>
</protein>
<accession>A0ABY5HKD2</accession>